<organism evidence="1">
    <name type="scientific">marine sediment metagenome</name>
    <dbReference type="NCBI Taxonomy" id="412755"/>
    <lineage>
        <taxon>unclassified sequences</taxon>
        <taxon>metagenomes</taxon>
        <taxon>ecological metagenomes</taxon>
    </lineage>
</organism>
<accession>X1V833</accession>
<evidence type="ECO:0000313" key="1">
    <source>
        <dbReference type="EMBL" id="GAJ08841.1"/>
    </source>
</evidence>
<sequence>MKRRFYTTRSQNEIPDKYIWMLGLNGNKEASEYWQSQNSQVSIQVPFACMKTGCRLSIPERK</sequence>
<proteinExistence type="predicted"/>
<dbReference type="EMBL" id="BARW01032033">
    <property type="protein sequence ID" value="GAJ08841.1"/>
    <property type="molecule type" value="Genomic_DNA"/>
</dbReference>
<protein>
    <submittedName>
        <fullName evidence="1">Uncharacterized protein</fullName>
    </submittedName>
</protein>
<gene>
    <name evidence="1" type="ORF">S12H4_50796</name>
</gene>
<name>X1V833_9ZZZZ</name>
<dbReference type="AlphaFoldDB" id="X1V833"/>
<reference evidence="1" key="1">
    <citation type="journal article" date="2014" name="Front. Microbiol.">
        <title>High frequency of phylogenetically diverse reductive dehalogenase-homologous genes in deep subseafloor sedimentary metagenomes.</title>
        <authorList>
            <person name="Kawai M."/>
            <person name="Futagami T."/>
            <person name="Toyoda A."/>
            <person name="Takaki Y."/>
            <person name="Nishi S."/>
            <person name="Hori S."/>
            <person name="Arai W."/>
            <person name="Tsubouchi T."/>
            <person name="Morono Y."/>
            <person name="Uchiyama I."/>
            <person name="Ito T."/>
            <person name="Fujiyama A."/>
            <person name="Inagaki F."/>
            <person name="Takami H."/>
        </authorList>
    </citation>
    <scope>NUCLEOTIDE SEQUENCE</scope>
    <source>
        <strain evidence="1">Expedition CK06-06</strain>
    </source>
</reference>
<comment type="caution">
    <text evidence="1">The sequence shown here is derived from an EMBL/GenBank/DDBJ whole genome shotgun (WGS) entry which is preliminary data.</text>
</comment>